<dbReference type="InterPro" id="IPR041497">
    <property type="entry name" value="Thump-like"/>
</dbReference>
<comment type="caution">
    <text evidence="3">The sequence shown here is derived from an EMBL/GenBank/DDBJ whole genome shotgun (WGS) entry which is preliminary data.</text>
</comment>
<evidence type="ECO:0000313" key="4">
    <source>
        <dbReference type="Proteomes" id="UP000184390"/>
    </source>
</evidence>
<organism evidence="3 4">
    <name type="scientific">Actinomyces denticolens</name>
    <dbReference type="NCBI Taxonomy" id="52767"/>
    <lineage>
        <taxon>Bacteria</taxon>
        <taxon>Bacillati</taxon>
        <taxon>Actinomycetota</taxon>
        <taxon>Actinomycetes</taxon>
        <taxon>Actinomycetales</taxon>
        <taxon>Actinomycetaceae</taxon>
        <taxon>Actinomyces</taxon>
    </lineage>
</organism>
<reference evidence="3 4" key="1">
    <citation type="submission" date="2016-11" db="EMBL/GenBank/DDBJ databases">
        <authorList>
            <person name="Varghese N."/>
            <person name="Submissions S."/>
        </authorList>
    </citation>
    <scope>NUCLEOTIDE SEQUENCE [LARGE SCALE GENOMIC DNA]</scope>
    <source>
        <strain evidence="3 4">PA</strain>
    </source>
</reference>
<accession>A0ABY1I257</accession>
<dbReference type="Pfam" id="PF18096">
    <property type="entry name" value="Thump_like"/>
    <property type="match status" value="1"/>
</dbReference>
<protein>
    <recommendedName>
        <fullName evidence="2">THUMP-like domain-containing protein</fullName>
    </recommendedName>
</protein>
<keyword evidence="4" id="KW-1185">Reference proteome</keyword>
<dbReference type="CDD" id="cd02440">
    <property type="entry name" value="AdoMet_MTases"/>
    <property type="match status" value="1"/>
</dbReference>
<gene>
    <name evidence="3" type="ORF">SAMN05216246_102149</name>
</gene>
<dbReference type="SUPFAM" id="SSF53335">
    <property type="entry name" value="S-adenosyl-L-methionine-dependent methyltransferases"/>
    <property type="match status" value="1"/>
</dbReference>
<sequence>MIGGMTDSQRDVAPTEPAPPEPAGPSDPAALALMPLLTPEGWALLGSLPPYDEAEALRLAESLREEGHSPELVAAALSQQRLRARAEAKFGPFAAAMLFTPDGLEQATRLAVAARHAARYAAAGVDRVADLGCGIGGDAMALAGLGLDVLAVERDEATAALATVNLMPFDRARVRCADALGIDLGAEGVDAVFADPARRAGGRRVKDPEQWSPALSELLALRQAVPALGLKVAPGLEHRAIPDDAHAQWVSVDGAVVEAGLWFGPLAPEGPGRSALCLRTGDSGGSDGEAGEAGGVSAAVLVDESGAAPSSEPEQVEPIGSADDLGGLIIEPDGAVIRAGLVARVARDAGARPVSSRIAYLTADEPPGAELEPFVRAWRIVEVLPLHVKSLRARVRERGITRLEIHERGVDVSPDQLRAALRLRGGGAGGGETWLLTRIGPRIGKGAKGAVLVVTPIQ</sequence>
<dbReference type="EMBL" id="FQYL01000002">
    <property type="protein sequence ID" value="SHI45504.1"/>
    <property type="molecule type" value="Genomic_DNA"/>
</dbReference>
<evidence type="ECO:0000259" key="2">
    <source>
        <dbReference type="Pfam" id="PF18096"/>
    </source>
</evidence>
<proteinExistence type="predicted"/>
<feature type="domain" description="THUMP-like" evidence="2">
    <location>
        <begin position="375"/>
        <end position="440"/>
    </location>
</feature>
<feature type="compositionally biased region" description="Pro residues" evidence="1">
    <location>
        <begin position="16"/>
        <end position="25"/>
    </location>
</feature>
<evidence type="ECO:0000256" key="1">
    <source>
        <dbReference type="SAM" id="MobiDB-lite"/>
    </source>
</evidence>
<dbReference type="Gene3D" id="3.40.50.150">
    <property type="entry name" value="Vaccinia Virus protein VP39"/>
    <property type="match status" value="1"/>
</dbReference>
<evidence type="ECO:0000313" key="3">
    <source>
        <dbReference type="EMBL" id="SHI45504.1"/>
    </source>
</evidence>
<dbReference type="Proteomes" id="UP000184390">
    <property type="component" value="Unassembled WGS sequence"/>
</dbReference>
<dbReference type="InterPro" id="IPR029063">
    <property type="entry name" value="SAM-dependent_MTases_sf"/>
</dbReference>
<name>A0ABY1I257_9ACTO</name>
<feature type="region of interest" description="Disordered" evidence="1">
    <location>
        <begin position="1"/>
        <end position="28"/>
    </location>
</feature>